<accession>A0ABP9QMD6</accession>
<evidence type="ECO:0000313" key="3">
    <source>
        <dbReference type="Proteomes" id="UP001428817"/>
    </source>
</evidence>
<feature type="transmembrane region" description="Helical" evidence="1">
    <location>
        <begin position="47"/>
        <end position="67"/>
    </location>
</feature>
<feature type="transmembrane region" description="Helical" evidence="1">
    <location>
        <begin position="73"/>
        <end position="92"/>
    </location>
</feature>
<evidence type="ECO:0000256" key="1">
    <source>
        <dbReference type="SAM" id="Phobius"/>
    </source>
</evidence>
<sequence length="95" mass="10367">MTASMPPRPTTPLSPHEARTLAALESGLRRADDHWVRMRFAPPHLSGPQMLFVVVATPLAILGTALISPPTAAVMAFFTVFLGLPALLRWALRRL</sequence>
<keyword evidence="1" id="KW-0472">Membrane</keyword>
<comment type="caution">
    <text evidence="2">The sequence shown here is derived from an EMBL/GenBank/DDBJ whole genome shotgun (WGS) entry which is preliminary data.</text>
</comment>
<keyword evidence="3" id="KW-1185">Reference proteome</keyword>
<keyword evidence="1" id="KW-0812">Transmembrane</keyword>
<dbReference type="RefSeq" id="WP_185062358.1">
    <property type="nucleotide sequence ID" value="NZ_BAABJP010000030.1"/>
</dbReference>
<evidence type="ECO:0008006" key="4">
    <source>
        <dbReference type="Google" id="ProtNLM"/>
    </source>
</evidence>
<name>A0ABP9QMD6_9PSEU</name>
<dbReference type="EMBL" id="BAABJP010000030">
    <property type="protein sequence ID" value="GAA5164305.1"/>
    <property type="molecule type" value="Genomic_DNA"/>
</dbReference>
<evidence type="ECO:0000313" key="2">
    <source>
        <dbReference type="EMBL" id="GAA5164305.1"/>
    </source>
</evidence>
<proteinExistence type="predicted"/>
<dbReference type="Proteomes" id="UP001428817">
    <property type="component" value="Unassembled WGS sequence"/>
</dbReference>
<organism evidence="2 3">
    <name type="scientific">Pseudonocardia eucalypti</name>
    <dbReference type="NCBI Taxonomy" id="648755"/>
    <lineage>
        <taxon>Bacteria</taxon>
        <taxon>Bacillati</taxon>
        <taxon>Actinomycetota</taxon>
        <taxon>Actinomycetes</taxon>
        <taxon>Pseudonocardiales</taxon>
        <taxon>Pseudonocardiaceae</taxon>
        <taxon>Pseudonocardia</taxon>
    </lineage>
</organism>
<gene>
    <name evidence="2" type="ORF">GCM10023321_52580</name>
</gene>
<reference evidence="3" key="1">
    <citation type="journal article" date="2019" name="Int. J. Syst. Evol. Microbiol.">
        <title>The Global Catalogue of Microorganisms (GCM) 10K type strain sequencing project: providing services to taxonomists for standard genome sequencing and annotation.</title>
        <authorList>
            <consortium name="The Broad Institute Genomics Platform"/>
            <consortium name="The Broad Institute Genome Sequencing Center for Infectious Disease"/>
            <person name="Wu L."/>
            <person name="Ma J."/>
        </authorList>
    </citation>
    <scope>NUCLEOTIDE SEQUENCE [LARGE SCALE GENOMIC DNA]</scope>
    <source>
        <strain evidence="3">JCM 18303</strain>
    </source>
</reference>
<keyword evidence="1" id="KW-1133">Transmembrane helix</keyword>
<protein>
    <recommendedName>
        <fullName evidence="4">DUF3040 domain-containing protein</fullName>
    </recommendedName>
</protein>